<feature type="compositionally biased region" description="Polar residues" evidence="1">
    <location>
        <begin position="554"/>
        <end position="569"/>
    </location>
</feature>
<proteinExistence type="predicted"/>
<evidence type="ECO:0000313" key="3">
    <source>
        <dbReference type="Proteomes" id="UP000039865"/>
    </source>
</evidence>
<dbReference type="EMBL" id="CCKQ01010565">
    <property type="protein sequence ID" value="CDW82093.1"/>
    <property type="molecule type" value="Genomic_DNA"/>
</dbReference>
<sequence length="661" mass="75602">MEEQSFEGEIAFNTVDYLVGVRQIQQTAFDPLNQRLYVEVEEKLTGNIWKGDFQAKYIEDIANKTGVPKKFNVFVKMLIQALRSQNESVCIDLLTFADLEALKTKGQSANNRSNLNQTTTNNKRYFILTYITEFERVHYPLSLNYVEEPETDQLRRTIERMRNMILMQKSNTFSNHQQPFGGLNTNNFSQTAYNKIDDFTQIEQENDNLKRQITDLESQFSQSHQEFFSLSQQKFYTESEYDKYKRNAQREILTLQEQVRNAEGELQQLQEQLKEKNSVNGSNRITQTSGFSLNSGQVQGSQISDMDHVKRQLEDVSHQLEQERSTTGSMIDRQDKEIEECKKELEDQRENEKKLKARQKELQDELDQTLKRIEQLQRGVSTPVRRRPVGGYGTTGSGNGSKNASPYSRNSSNSKKQATPTNYNKNPVTNNVYNRNRVGSNGRTTGVTGPQRQSPATQNRFGNNKPPSQVRQPSNTRQSPTTYNRNPVQRQPYQRNTSNNRSGSLNNRAANTTNQRSTNGTNYGQNKQVAQRVGANQKSTTNSGVYDRLYGNKSKPSSLNNAQSNERQQQDYQIAERDNQPETVNINIIGNQQSKKILDNKENQLMQSNSSNNGGGSFINRHQDNFETANAGGNNYDDVDVKDINSKLSRLQDLLQKAKQT</sequence>
<feature type="region of interest" description="Disordered" evidence="1">
    <location>
        <begin position="274"/>
        <end position="305"/>
    </location>
</feature>
<feature type="region of interest" description="Disordered" evidence="1">
    <location>
        <begin position="373"/>
        <end position="569"/>
    </location>
</feature>
<dbReference type="AlphaFoldDB" id="A0A078AMK1"/>
<evidence type="ECO:0000256" key="1">
    <source>
        <dbReference type="SAM" id="MobiDB-lite"/>
    </source>
</evidence>
<reference evidence="2 3" key="1">
    <citation type="submission" date="2014-06" db="EMBL/GenBank/DDBJ databases">
        <authorList>
            <person name="Swart Estienne"/>
        </authorList>
    </citation>
    <scope>NUCLEOTIDE SEQUENCE [LARGE SCALE GENOMIC DNA]</scope>
    <source>
        <strain evidence="2 3">130c</strain>
    </source>
</reference>
<keyword evidence="3" id="KW-1185">Reference proteome</keyword>
<feature type="compositionally biased region" description="Polar residues" evidence="1">
    <location>
        <begin position="278"/>
        <end position="304"/>
    </location>
</feature>
<gene>
    <name evidence="2" type="primary">Contig18485.g19631</name>
    <name evidence="2" type="ORF">STYLEM_11120</name>
</gene>
<feature type="region of interest" description="Disordered" evidence="1">
    <location>
        <begin position="606"/>
        <end position="637"/>
    </location>
</feature>
<organism evidence="2 3">
    <name type="scientific">Stylonychia lemnae</name>
    <name type="common">Ciliate</name>
    <dbReference type="NCBI Taxonomy" id="5949"/>
    <lineage>
        <taxon>Eukaryota</taxon>
        <taxon>Sar</taxon>
        <taxon>Alveolata</taxon>
        <taxon>Ciliophora</taxon>
        <taxon>Intramacronucleata</taxon>
        <taxon>Spirotrichea</taxon>
        <taxon>Stichotrichia</taxon>
        <taxon>Sporadotrichida</taxon>
        <taxon>Oxytrichidae</taxon>
        <taxon>Stylonychinae</taxon>
        <taxon>Stylonychia</taxon>
    </lineage>
</organism>
<accession>A0A078AMK1</accession>
<dbReference type="InParanoid" id="A0A078AMK1"/>
<protein>
    <submittedName>
        <fullName evidence="2">Uncharacterized protein</fullName>
    </submittedName>
</protein>
<dbReference type="OMA" id="HIRLMNE"/>
<dbReference type="InterPro" id="IPR049733">
    <property type="entry name" value="CCDC61_N"/>
</dbReference>
<feature type="compositionally biased region" description="Gly residues" evidence="1">
    <location>
        <begin position="390"/>
        <end position="399"/>
    </location>
</feature>
<dbReference type="CDD" id="cd22284">
    <property type="entry name" value="HD_CCDC61_N"/>
    <property type="match status" value="1"/>
</dbReference>
<dbReference type="OrthoDB" id="313513at2759"/>
<evidence type="ECO:0000313" key="2">
    <source>
        <dbReference type="EMBL" id="CDW82093.1"/>
    </source>
</evidence>
<dbReference type="Proteomes" id="UP000039865">
    <property type="component" value="Unassembled WGS sequence"/>
</dbReference>
<feature type="compositionally biased region" description="Polar residues" evidence="1">
    <location>
        <begin position="402"/>
        <end position="544"/>
    </location>
</feature>
<name>A0A078AMK1_STYLE</name>